<dbReference type="Proteomes" id="UP000430692">
    <property type="component" value="Unassembled WGS sequence"/>
</dbReference>
<dbReference type="AlphaFoldDB" id="A0A6I4VQE8"/>
<proteinExistence type="predicted"/>
<protein>
    <submittedName>
        <fullName evidence="2">NUDIX domain-containing protein</fullName>
    </submittedName>
</protein>
<dbReference type="InterPro" id="IPR000086">
    <property type="entry name" value="NUDIX_hydrolase_dom"/>
</dbReference>
<dbReference type="SUPFAM" id="SSF55811">
    <property type="entry name" value="Nudix"/>
    <property type="match status" value="1"/>
</dbReference>
<evidence type="ECO:0000313" key="2">
    <source>
        <dbReference type="EMBL" id="MXQ52621.1"/>
    </source>
</evidence>
<dbReference type="RefSeq" id="WP_160799625.1">
    <property type="nucleotide sequence ID" value="NZ_WUUL01000001.1"/>
</dbReference>
<gene>
    <name evidence="2" type="ORF">GSM42_02410</name>
</gene>
<evidence type="ECO:0000313" key="3">
    <source>
        <dbReference type="Proteomes" id="UP000430692"/>
    </source>
</evidence>
<name>A0A6I4VQE8_9BACL</name>
<organism evidence="2 3">
    <name type="scientific">Shimazuella alba</name>
    <dbReference type="NCBI Taxonomy" id="2690964"/>
    <lineage>
        <taxon>Bacteria</taxon>
        <taxon>Bacillati</taxon>
        <taxon>Bacillota</taxon>
        <taxon>Bacilli</taxon>
        <taxon>Bacillales</taxon>
        <taxon>Thermoactinomycetaceae</taxon>
        <taxon>Shimazuella</taxon>
    </lineage>
</organism>
<dbReference type="EMBL" id="WUUL01000001">
    <property type="protein sequence ID" value="MXQ52621.1"/>
    <property type="molecule type" value="Genomic_DNA"/>
</dbReference>
<accession>A0A6I4VQE8</accession>
<dbReference type="Pfam" id="PF00293">
    <property type="entry name" value="NUDIX"/>
    <property type="match status" value="1"/>
</dbReference>
<dbReference type="InterPro" id="IPR015797">
    <property type="entry name" value="NUDIX_hydrolase-like_dom_sf"/>
</dbReference>
<dbReference type="Gene3D" id="3.90.79.10">
    <property type="entry name" value="Nucleoside Triphosphate Pyrophosphohydrolase"/>
    <property type="match status" value="1"/>
</dbReference>
<evidence type="ECO:0000259" key="1">
    <source>
        <dbReference type="Pfam" id="PF00293"/>
    </source>
</evidence>
<comment type="caution">
    <text evidence="2">The sequence shown here is derived from an EMBL/GenBank/DDBJ whole genome shotgun (WGS) entry which is preliminary data.</text>
</comment>
<feature type="domain" description="Nudix hydrolase" evidence="1">
    <location>
        <begin position="7"/>
        <end position="58"/>
    </location>
</feature>
<keyword evidence="3" id="KW-1185">Reference proteome</keyword>
<sequence length="60" mass="7065">MRKFSRVLIKQNDRFLLLKETHGFWNFPGGKVEPNGFSENLVKRESFEEIGIVLHDISLF</sequence>
<reference evidence="2 3" key="1">
    <citation type="submission" date="2019-12" db="EMBL/GenBank/DDBJ databases">
        <title>Whole-genome analyses of novel actinobacteria.</title>
        <authorList>
            <person name="Sahin N."/>
            <person name="Saygin H."/>
        </authorList>
    </citation>
    <scope>NUCLEOTIDE SEQUENCE [LARGE SCALE GENOMIC DNA]</scope>
    <source>
        <strain evidence="2 3">KC615</strain>
    </source>
</reference>